<reference evidence="2 3" key="1">
    <citation type="journal article" date="2013" name="Proc. Natl. Acad. Sci. U.S.A.">
        <title>Genome of an arbuscular mycorrhizal fungus provides insight into the oldest plant symbiosis.</title>
        <authorList>
            <person name="Tisserant E."/>
            <person name="Malbreil M."/>
            <person name="Kuo A."/>
            <person name="Kohler A."/>
            <person name="Symeonidi A."/>
            <person name="Balestrini R."/>
            <person name="Charron P."/>
            <person name="Duensing N."/>
            <person name="Frei Dit Frey N."/>
            <person name="Gianinazzi-Pearson V."/>
            <person name="Gilbert L.B."/>
            <person name="Handa Y."/>
            <person name="Herr J.R."/>
            <person name="Hijri M."/>
            <person name="Koul R."/>
            <person name="Kawaguchi M."/>
            <person name="Krajinski F."/>
            <person name="Lammers P.J."/>
            <person name="Masclaux F.G."/>
            <person name="Murat C."/>
            <person name="Morin E."/>
            <person name="Ndikumana S."/>
            <person name="Pagni M."/>
            <person name="Petitpierre D."/>
            <person name="Requena N."/>
            <person name="Rosikiewicz P."/>
            <person name="Riley R."/>
            <person name="Saito K."/>
            <person name="San Clemente H."/>
            <person name="Shapiro H."/>
            <person name="van Tuinen D."/>
            <person name="Becard G."/>
            <person name="Bonfante P."/>
            <person name="Paszkowski U."/>
            <person name="Shachar-Hill Y.Y."/>
            <person name="Tuskan G.A."/>
            <person name="Young P.W."/>
            <person name="Sanders I.R."/>
            <person name="Henrissat B."/>
            <person name="Rensing S.A."/>
            <person name="Grigoriev I.V."/>
            <person name="Corradi N."/>
            <person name="Roux C."/>
            <person name="Martin F."/>
        </authorList>
    </citation>
    <scope>NUCLEOTIDE SEQUENCE [LARGE SCALE GENOMIC DNA]</scope>
    <source>
        <strain evidence="2 3">DAOM 197198</strain>
    </source>
</reference>
<protein>
    <recommendedName>
        <fullName evidence="1">RNase H type-1 domain-containing protein</fullName>
    </recommendedName>
</protein>
<comment type="caution">
    <text evidence="2">The sequence shown here is derived from an EMBL/GenBank/DDBJ whole genome shotgun (WGS) entry which is preliminary data.</text>
</comment>
<dbReference type="Proteomes" id="UP000018888">
    <property type="component" value="Unassembled WGS sequence"/>
</dbReference>
<proteinExistence type="predicted"/>
<dbReference type="PROSITE" id="PS50879">
    <property type="entry name" value="RNASE_H_1"/>
    <property type="match status" value="1"/>
</dbReference>
<dbReference type="VEuPathDB" id="FungiDB:RhiirFUN_009484"/>
<dbReference type="VEuPathDB" id="FungiDB:RhiirFUN_021072"/>
<feature type="domain" description="RNase H type-1" evidence="1">
    <location>
        <begin position="433"/>
        <end position="553"/>
    </location>
</feature>
<accession>A0A2P4QB87</accession>
<gene>
    <name evidence="2" type="ORF">GLOIN_2v1873210</name>
</gene>
<organism evidence="2 3">
    <name type="scientific">Rhizophagus irregularis (strain DAOM 181602 / DAOM 197198 / MUCL 43194)</name>
    <name type="common">Arbuscular mycorrhizal fungus</name>
    <name type="synonym">Glomus intraradices</name>
    <dbReference type="NCBI Taxonomy" id="747089"/>
    <lineage>
        <taxon>Eukaryota</taxon>
        <taxon>Fungi</taxon>
        <taxon>Fungi incertae sedis</taxon>
        <taxon>Mucoromycota</taxon>
        <taxon>Glomeromycotina</taxon>
        <taxon>Glomeromycetes</taxon>
        <taxon>Glomerales</taxon>
        <taxon>Glomeraceae</taxon>
        <taxon>Rhizophagus</taxon>
    </lineage>
</organism>
<reference evidence="2 3" key="2">
    <citation type="journal article" date="2018" name="New Phytol.">
        <title>High intraspecific genome diversity in the model arbuscular mycorrhizal symbiont Rhizophagus irregularis.</title>
        <authorList>
            <person name="Chen E.C.H."/>
            <person name="Morin E."/>
            <person name="Beaudet D."/>
            <person name="Noel J."/>
            <person name="Yildirir G."/>
            <person name="Ndikumana S."/>
            <person name="Charron P."/>
            <person name="St-Onge C."/>
            <person name="Giorgi J."/>
            <person name="Kruger M."/>
            <person name="Marton T."/>
            <person name="Ropars J."/>
            <person name="Grigoriev I.V."/>
            <person name="Hainaut M."/>
            <person name="Henrissat B."/>
            <person name="Roux C."/>
            <person name="Martin F."/>
            <person name="Corradi N."/>
        </authorList>
    </citation>
    <scope>NUCLEOTIDE SEQUENCE [LARGE SCALE GENOMIC DNA]</scope>
    <source>
        <strain evidence="2 3">DAOM 197198</strain>
    </source>
</reference>
<sequence>MEKLKLPNNFISIICDLFLERKNQVFTAIESHGYEITAKYKKDIYSDYIKESIIFPEKAYIDNTTLLAKDQLQLETIQSFNYSNSLMIRFGSEYINIKPKAPTKSEVKKLIDNIKHKRISDKQLQYVFNALIIPTIEYRAQRMPTAIINHNLIYNIKDIADNQLQAKNNIVSVFPFDNNFYKKLFYSKRKYDNWILENIKILKYNNIDISVNNKLSIEKYKITGGNVPVRNILRTEKFFNNIHKIKKDGVMFLDQLIGISNSYLINWCILKLKSFREDTRNYIKPKKWYRELQNIVTIDGKTLKPEYKMSAVSHFKGYNMAQCEIDRNNLPKKLTFIGIWNNRNNNIEIGVLIKKSGIDGQNNLIIGHLNVINNVDFRSSVIQLQKCSGCELDNLEQSSKKNYNCNILINANDSLIIGIQSNSVYHRQLLEGPTRKFEIYTDGSVQISYFPSSNKAELLAVILALIVLPSNSEVTIYTDSNNVITGYYDIIDRNNFIILPRKFFKIKKNNIYWNILREIIVTNNLTLDFIKVKGHSDDYFNNYIDEFITHTDELSNLIFKPNNLNNLDYILR</sequence>
<name>A0A2P4QB87_RHIID</name>
<evidence type="ECO:0000313" key="2">
    <source>
        <dbReference type="EMBL" id="POG74900.1"/>
    </source>
</evidence>
<dbReference type="InterPro" id="IPR036397">
    <property type="entry name" value="RNaseH_sf"/>
</dbReference>
<evidence type="ECO:0000259" key="1">
    <source>
        <dbReference type="PROSITE" id="PS50879"/>
    </source>
</evidence>
<dbReference type="GO" id="GO:0004523">
    <property type="term" value="F:RNA-DNA hybrid ribonuclease activity"/>
    <property type="evidence" value="ECO:0007669"/>
    <property type="project" value="InterPro"/>
</dbReference>
<dbReference type="AlphaFoldDB" id="A0A2P4QB87"/>
<evidence type="ECO:0000313" key="3">
    <source>
        <dbReference type="Proteomes" id="UP000018888"/>
    </source>
</evidence>
<dbReference type="InterPro" id="IPR012337">
    <property type="entry name" value="RNaseH-like_sf"/>
</dbReference>
<dbReference type="SUPFAM" id="SSF53098">
    <property type="entry name" value="Ribonuclease H-like"/>
    <property type="match status" value="1"/>
</dbReference>
<dbReference type="EMBL" id="AUPC02000066">
    <property type="protein sequence ID" value="POG74900.1"/>
    <property type="molecule type" value="Genomic_DNA"/>
</dbReference>
<dbReference type="Pfam" id="PF00075">
    <property type="entry name" value="RNase_H"/>
    <property type="match status" value="1"/>
</dbReference>
<dbReference type="GO" id="GO:0003676">
    <property type="term" value="F:nucleic acid binding"/>
    <property type="evidence" value="ECO:0007669"/>
    <property type="project" value="InterPro"/>
</dbReference>
<keyword evidence="3" id="KW-1185">Reference proteome</keyword>
<dbReference type="InterPro" id="IPR002156">
    <property type="entry name" value="RNaseH_domain"/>
</dbReference>
<dbReference type="Gene3D" id="3.30.420.10">
    <property type="entry name" value="Ribonuclease H-like superfamily/Ribonuclease H"/>
    <property type="match status" value="1"/>
</dbReference>